<feature type="region of interest" description="Disordered" evidence="5">
    <location>
        <begin position="53"/>
        <end position="108"/>
    </location>
</feature>
<dbReference type="GO" id="GO:0020037">
    <property type="term" value="F:heme binding"/>
    <property type="evidence" value="ECO:0007669"/>
    <property type="project" value="InterPro"/>
</dbReference>
<protein>
    <submittedName>
        <fullName evidence="7">Thiol oxidoreductase</fullName>
    </submittedName>
</protein>
<dbReference type="InterPro" id="IPR036909">
    <property type="entry name" value="Cyt_c-like_dom_sf"/>
</dbReference>
<dbReference type="GO" id="GO:0004130">
    <property type="term" value="F:cytochrome-c peroxidase activity"/>
    <property type="evidence" value="ECO:0007669"/>
    <property type="project" value="TreeGrafter"/>
</dbReference>
<evidence type="ECO:0000256" key="4">
    <source>
        <dbReference type="PROSITE-ProRule" id="PRU00433"/>
    </source>
</evidence>
<gene>
    <name evidence="7" type="ORF">CDN99_08040</name>
</gene>
<dbReference type="InterPro" id="IPR010538">
    <property type="entry name" value="DHOR"/>
</dbReference>
<evidence type="ECO:0000256" key="1">
    <source>
        <dbReference type="ARBA" id="ARBA00022617"/>
    </source>
</evidence>
<dbReference type="Proteomes" id="UP000197468">
    <property type="component" value="Unassembled WGS sequence"/>
</dbReference>
<dbReference type="SUPFAM" id="SSF46626">
    <property type="entry name" value="Cytochrome c"/>
    <property type="match status" value="1"/>
</dbReference>
<dbReference type="AlphaFoldDB" id="A0A246JI17"/>
<feature type="compositionally biased region" description="Pro residues" evidence="5">
    <location>
        <begin position="85"/>
        <end position="96"/>
    </location>
</feature>
<comment type="caution">
    <text evidence="7">The sequence shown here is derived from an EMBL/GenBank/DDBJ whole genome shotgun (WGS) entry which is preliminary data.</text>
</comment>
<dbReference type="InterPro" id="IPR051395">
    <property type="entry name" value="Cytochrome_c_Peroxidase/MauG"/>
</dbReference>
<feature type="domain" description="Cytochrome c" evidence="6">
    <location>
        <begin position="648"/>
        <end position="783"/>
    </location>
</feature>
<evidence type="ECO:0000256" key="2">
    <source>
        <dbReference type="ARBA" id="ARBA00022723"/>
    </source>
</evidence>
<keyword evidence="8" id="KW-1185">Reference proteome</keyword>
<evidence type="ECO:0000313" key="8">
    <source>
        <dbReference type="Proteomes" id="UP000197468"/>
    </source>
</evidence>
<proteinExistence type="predicted"/>
<evidence type="ECO:0000256" key="3">
    <source>
        <dbReference type="ARBA" id="ARBA00023004"/>
    </source>
</evidence>
<reference evidence="7 8" key="1">
    <citation type="journal article" date="2008" name="Int. J. Syst. Evol. Microbiol.">
        <title>Description of Roseateles aquatilis sp. nov. and Roseateles terrae sp. nov., in the class Betaproteobacteria, and emended description of the genus Roseateles.</title>
        <authorList>
            <person name="Gomila M."/>
            <person name="Bowien B."/>
            <person name="Falsen E."/>
            <person name="Moore E.R."/>
            <person name="Lalucat J."/>
        </authorList>
    </citation>
    <scope>NUCLEOTIDE SEQUENCE [LARGE SCALE GENOMIC DNA]</scope>
    <source>
        <strain evidence="7 8">CCUG 48205</strain>
    </source>
</reference>
<organism evidence="7 8">
    <name type="scientific">Roseateles aquatilis</name>
    <dbReference type="NCBI Taxonomy" id="431061"/>
    <lineage>
        <taxon>Bacteria</taxon>
        <taxon>Pseudomonadati</taxon>
        <taxon>Pseudomonadota</taxon>
        <taxon>Betaproteobacteria</taxon>
        <taxon>Burkholderiales</taxon>
        <taxon>Sphaerotilaceae</taxon>
        <taxon>Roseateles</taxon>
    </lineage>
</organism>
<dbReference type="RefSeq" id="WP_088384343.1">
    <property type="nucleotide sequence ID" value="NZ_NIOF01000002.1"/>
</dbReference>
<sequence>MKPTAPARDVRATVDAARVAVLCHPAPPRTPRVALAIALATTIAGLVACGGGGGGGAPQDSAPQTPPPAASTPVGTTPPVGIDPNDPPKTIPPIPAPDTTQPGNTAPTAEGYVPLFAAGTPMNEQIQWTEADGTLVTIMGSRTTERHARERGEPWDAPDVGPGRYFTFPRFYFQNRTFGLEIRDEVPAGRQKITVYLHVNDGVFDGTTFSLFRNIQNPEVKDYGWSLNYGFNNPDYNNKPICIAGKRTCKMDFDSNWRTDPHSKLKIGDKIELAPAPRLTRDETTGKALIDNGGSRYYSFEQLYVVGVGMRPWYGIAPNLDSEPLPDDTLLGGQASVSYNYSEEPMRVFQQMVNNIGIVNTKRFVTGRRLFHTSFADGTHSEHDKDNPVFTAHANQIGPRFQQERCIECHIANGRSPVPALGARLDAMSVLVGGTTVTDGRRAADPTYGLNVQQRAKAAGAPDYSVSIQKYETQTRTLPDGTKVELVKPVLAFKGPTPATVSLRQAPQIIGMGLLEAVPEASIVASADPDDRDGDGIRGIVNYVRDPESGVLRVGRFGWKAAKASLRHQSGEALVNDLSVTSPVYPNRACQAGGADCRKSTGTTDLTESELQSVTHYLSLIGVPAQRSLRSGYPAGIRVSPEHDVDPARIAKGSALFAQVKCAVCHTPSMKTGNTHPFAELRGQTIKPYSDLLLHDMGPELADNLTEGKATGALWRTQPLWGIGSLRWVQDGADKTRYLHDGRARTLIEAILWHGGEATRSRSLFEALAKDDREAIVTFLQSL</sequence>
<accession>A0A246JI17</accession>
<keyword evidence="2 4" id="KW-0479">Metal-binding</keyword>
<dbReference type="PANTHER" id="PTHR30600">
    <property type="entry name" value="CYTOCHROME C PEROXIDASE-RELATED"/>
    <property type="match status" value="1"/>
</dbReference>
<dbReference type="PANTHER" id="PTHR30600:SF4">
    <property type="entry name" value="CYTOCHROME C DOMAIN-CONTAINING PROTEIN"/>
    <property type="match status" value="1"/>
</dbReference>
<dbReference type="Gene3D" id="1.10.760.10">
    <property type="entry name" value="Cytochrome c-like domain"/>
    <property type="match status" value="1"/>
</dbReference>
<evidence type="ECO:0000256" key="5">
    <source>
        <dbReference type="SAM" id="MobiDB-lite"/>
    </source>
</evidence>
<dbReference type="EMBL" id="NIOF01000002">
    <property type="protein sequence ID" value="OWQ92274.1"/>
    <property type="molecule type" value="Genomic_DNA"/>
</dbReference>
<dbReference type="Pfam" id="PF06537">
    <property type="entry name" value="DHOR"/>
    <property type="match status" value="1"/>
</dbReference>
<keyword evidence="1 4" id="KW-0349">Heme</keyword>
<dbReference type="InterPro" id="IPR009056">
    <property type="entry name" value="Cyt_c-like_dom"/>
</dbReference>
<evidence type="ECO:0000313" key="7">
    <source>
        <dbReference type="EMBL" id="OWQ92274.1"/>
    </source>
</evidence>
<keyword evidence="3 4" id="KW-0408">Iron</keyword>
<evidence type="ECO:0000259" key="6">
    <source>
        <dbReference type="PROSITE" id="PS51007"/>
    </source>
</evidence>
<dbReference type="GO" id="GO:0009055">
    <property type="term" value="F:electron transfer activity"/>
    <property type="evidence" value="ECO:0007669"/>
    <property type="project" value="InterPro"/>
</dbReference>
<dbReference type="GO" id="GO:0046872">
    <property type="term" value="F:metal ion binding"/>
    <property type="evidence" value="ECO:0007669"/>
    <property type="project" value="UniProtKB-KW"/>
</dbReference>
<name>A0A246JI17_9BURK</name>
<dbReference type="PROSITE" id="PS51007">
    <property type="entry name" value="CYTC"/>
    <property type="match status" value="1"/>
</dbReference>